<dbReference type="Proteomes" id="UP000678393">
    <property type="component" value="Unassembled WGS sequence"/>
</dbReference>
<evidence type="ECO:0008006" key="3">
    <source>
        <dbReference type="Google" id="ProtNLM"/>
    </source>
</evidence>
<gene>
    <name evidence="1" type="ORF">CUNI_LOCUS2165</name>
</gene>
<dbReference type="Gene3D" id="2.60.120.200">
    <property type="match status" value="1"/>
</dbReference>
<proteinExistence type="predicted"/>
<evidence type="ECO:0000313" key="2">
    <source>
        <dbReference type="Proteomes" id="UP000678393"/>
    </source>
</evidence>
<protein>
    <recommendedName>
        <fullName evidence="3">HYR domain-containing protein</fullName>
    </recommendedName>
</protein>
<keyword evidence="2" id="KW-1185">Reference proteome</keyword>
<organism evidence="1 2">
    <name type="scientific">Candidula unifasciata</name>
    <dbReference type="NCBI Taxonomy" id="100452"/>
    <lineage>
        <taxon>Eukaryota</taxon>
        <taxon>Metazoa</taxon>
        <taxon>Spiralia</taxon>
        <taxon>Lophotrochozoa</taxon>
        <taxon>Mollusca</taxon>
        <taxon>Gastropoda</taxon>
        <taxon>Heterobranchia</taxon>
        <taxon>Euthyneura</taxon>
        <taxon>Panpulmonata</taxon>
        <taxon>Eupulmonata</taxon>
        <taxon>Stylommatophora</taxon>
        <taxon>Helicina</taxon>
        <taxon>Helicoidea</taxon>
        <taxon>Geomitridae</taxon>
        <taxon>Candidula</taxon>
    </lineage>
</organism>
<dbReference type="InterPro" id="IPR013320">
    <property type="entry name" value="ConA-like_dom_sf"/>
</dbReference>
<sequence>MDSPFLSVYNTRVEFTTNKQISIELTEDIGLKHSLDKSFTWHFLSIVWTTNGSVKITFDFVTVIETTIPAVPPSDVFVFVDLGQSFYGYMSQVSVWKTALTSEEHFDILLLGWTQYSFDSSVKITRSSTAARSLSICDIQNTIAKMGLNSPACKHIKFTDKTPPEVNYCEESILITADYSQHQYNSSDLRYTFLDDTDGTVPIIESQLFSYGASDIAVSSTDSAGNIGVCMTRAYVTPNQCIDTEPSFAAKCSDNMDGRKVTCPPGMLPSVPTPNFVSCSKLLTYNLDNMYEKPDRIVCGGEFFYVKLILQLNIGSVFIASSSFISL</sequence>
<name>A0A8S3YHV3_9EUPU</name>
<dbReference type="AlphaFoldDB" id="A0A8S3YHV3"/>
<dbReference type="OrthoDB" id="6203693at2759"/>
<comment type="caution">
    <text evidence="1">The sequence shown here is derived from an EMBL/GenBank/DDBJ whole genome shotgun (WGS) entry which is preliminary data.</text>
</comment>
<reference evidence="1" key="1">
    <citation type="submission" date="2021-04" db="EMBL/GenBank/DDBJ databases">
        <authorList>
            <consortium name="Molecular Ecology Group"/>
        </authorList>
    </citation>
    <scope>NUCLEOTIDE SEQUENCE</scope>
</reference>
<dbReference type="SUPFAM" id="SSF49899">
    <property type="entry name" value="Concanavalin A-like lectins/glucanases"/>
    <property type="match status" value="1"/>
</dbReference>
<evidence type="ECO:0000313" key="1">
    <source>
        <dbReference type="EMBL" id="CAG5116607.1"/>
    </source>
</evidence>
<dbReference type="EMBL" id="CAJHNH020000275">
    <property type="protein sequence ID" value="CAG5116607.1"/>
    <property type="molecule type" value="Genomic_DNA"/>
</dbReference>
<accession>A0A8S3YHV3</accession>